<feature type="region of interest" description="Disordered" evidence="1">
    <location>
        <begin position="22"/>
        <end position="112"/>
    </location>
</feature>
<proteinExistence type="predicted"/>
<feature type="compositionally biased region" description="Low complexity" evidence="1">
    <location>
        <begin position="266"/>
        <end position="275"/>
    </location>
</feature>
<reference evidence="2 3" key="1">
    <citation type="journal article" date="2019" name="New Phytol.">
        <title>Comparative genomics reveals unique wood-decay strategies and fruiting body development in the Schizophyllaceae.</title>
        <authorList>
            <person name="Almasi E."/>
            <person name="Sahu N."/>
            <person name="Krizsan K."/>
            <person name="Balint B."/>
            <person name="Kovacs G.M."/>
            <person name="Kiss B."/>
            <person name="Cseklye J."/>
            <person name="Drula E."/>
            <person name="Henrissat B."/>
            <person name="Nagy I."/>
            <person name="Chovatia M."/>
            <person name="Adam C."/>
            <person name="LaButti K."/>
            <person name="Lipzen A."/>
            <person name="Riley R."/>
            <person name="Grigoriev I.V."/>
            <person name="Nagy L.G."/>
        </authorList>
    </citation>
    <scope>NUCLEOTIDE SEQUENCE [LARGE SCALE GENOMIC DNA]</scope>
    <source>
        <strain evidence="2 3">NL-1724</strain>
    </source>
</reference>
<feature type="compositionally biased region" description="Low complexity" evidence="1">
    <location>
        <begin position="87"/>
        <end position="107"/>
    </location>
</feature>
<feature type="region of interest" description="Disordered" evidence="1">
    <location>
        <begin position="166"/>
        <end position="275"/>
    </location>
</feature>
<feature type="compositionally biased region" description="Low complexity" evidence="1">
    <location>
        <begin position="44"/>
        <end position="59"/>
    </location>
</feature>
<comment type="caution">
    <text evidence="2">The sequence shown here is derived from an EMBL/GenBank/DDBJ whole genome shotgun (WGS) entry which is preliminary data.</text>
</comment>
<keyword evidence="3" id="KW-1185">Reference proteome</keyword>
<protein>
    <submittedName>
        <fullName evidence="2">Uncharacterized protein</fullName>
    </submittedName>
</protein>
<evidence type="ECO:0000313" key="2">
    <source>
        <dbReference type="EMBL" id="TRM64945.1"/>
    </source>
</evidence>
<sequence>MPFTSPYSPFFTSGLLVHGAPTTPASLVGTPPLSDATGYFGPMSSGSSSGIDTSSSPDTVTREGCKITSPNATPVMQTSPSDNRAGSSQIISWNSSNPSSDRSPPTSALSFDSTSASCIALPSFRERKRDDALAVLEGDRSRVSDVLVPIATPSLSTSDEPYFLLGAETRGASPPPEQLEENSGAVVDEKPKTEGTASASASASGKTTTSGETSPPTIRPEQLTRRRSRSMPRTRQLRQEHHTHGREGHSAKAAAVSGRRRHGHSAQAATGKGAALAHPVGVRARSASPHRLVLPIRDHLMSFMEMQTPDIEKTSAL</sequence>
<dbReference type="EMBL" id="VDMD01000006">
    <property type="protein sequence ID" value="TRM64945.1"/>
    <property type="molecule type" value="Genomic_DNA"/>
</dbReference>
<dbReference type="AlphaFoldDB" id="A0A550CJF5"/>
<feature type="compositionally biased region" description="Basic residues" evidence="1">
    <location>
        <begin position="225"/>
        <end position="236"/>
    </location>
</feature>
<evidence type="ECO:0000313" key="3">
    <source>
        <dbReference type="Proteomes" id="UP000320762"/>
    </source>
</evidence>
<name>A0A550CJF5_9AGAR</name>
<feature type="compositionally biased region" description="Basic and acidic residues" evidence="1">
    <location>
        <begin position="237"/>
        <end position="250"/>
    </location>
</feature>
<gene>
    <name evidence="2" type="ORF">BD626DRAFT_237815</name>
</gene>
<feature type="compositionally biased region" description="Low complexity" evidence="1">
    <location>
        <begin position="194"/>
        <end position="214"/>
    </location>
</feature>
<dbReference type="OrthoDB" id="2980651at2759"/>
<dbReference type="Proteomes" id="UP000320762">
    <property type="component" value="Unassembled WGS sequence"/>
</dbReference>
<organism evidence="2 3">
    <name type="scientific">Schizophyllum amplum</name>
    <dbReference type="NCBI Taxonomy" id="97359"/>
    <lineage>
        <taxon>Eukaryota</taxon>
        <taxon>Fungi</taxon>
        <taxon>Dikarya</taxon>
        <taxon>Basidiomycota</taxon>
        <taxon>Agaricomycotina</taxon>
        <taxon>Agaricomycetes</taxon>
        <taxon>Agaricomycetidae</taxon>
        <taxon>Agaricales</taxon>
        <taxon>Schizophyllaceae</taxon>
        <taxon>Schizophyllum</taxon>
    </lineage>
</organism>
<evidence type="ECO:0000256" key="1">
    <source>
        <dbReference type="SAM" id="MobiDB-lite"/>
    </source>
</evidence>
<accession>A0A550CJF5</accession>
<feature type="compositionally biased region" description="Polar residues" evidence="1">
    <location>
        <begin position="68"/>
        <end position="86"/>
    </location>
</feature>